<dbReference type="RefSeq" id="WP_336403067.1">
    <property type="nucleotide sequence ID" value="NZ_JBAPLU010000003.1"/>
</dbReference>
<dbReference type="EMBL" id="JBAPLU010000003">
    <property type="protein sequence ID" value="MEI4270923.1"/>
    <property type="molecule type" value="Genomic_DNA"/>
</dbReference>
<evidence type="ECO:0000256" key="1">
    <source>
        <dbReference type="SAM" id="MobiDB-lite"/>
    </source>
</evidence>
<keyword evidence="3" id="KW-1185">Reference proteome</keyword>
<organism evidence="2 3">
    <name type="scientific">Klenkia sesuvii</name>
    <dbReference type="NCBI Taxonomy" id="3103137"/>
    <lineage>
        <taxon>Bacteria</taxon>
        <taxon>Bacillati</taxon>
        <taxon>Actinomycetota</taxon>
        <taxon>Actinomycetes</taxon>
        <taxon>Geodermatophilales</taxon>
        <taxon>Geodermatophilaceae</taxon>
        <taxon>Klenkia</taxon>
    </lineage>
</organism>
<comment type="caution">
    <text evidence="2">The sequence shown here is derived from an EMBL/GenBank/DDBJ whole genome shotgun (WGS) entry which is preliminary data.</text>
</comment>
<protein>
    <submittedName>
        <fullName evidence="2">Uncharacterized protein</fullName>
    </submittedName>
</protein>
<sequence length="90" mass="9565">MSRSTSPESLPAAAGRRTPGRHRLDLPGGVRCSQLPAVAARLERSSTPRTGLLALLRALLPSVPAGRHTWDFLDNAGGRPRTAFAIILSL</sequence>
<reference evidence="2 3" key="1">
    <citation type="submission" date="2024-03" db="EMBL/GenBank/DDBJ databases">
        <title>Draft genome sequence of Klenkia sp. LSe6-5.</title>
        <authorList>
            <person name="Duangmal K."/>
            <person name="Chantavorakit T."/>
        </authorList>
    </citation>
    <scope>NUCLEOTIDE SEQUENCE [LARGE SCALE GENOMIC DNA]</scope>
    <source>
        <strain evidence="2 3">LSe6-5</strain>
    </source>
</reference>
<proteinExistence type="predicted"/>
<evidence type="ECO:0000313" key="3">
    <source>
        <dbReference type="Proteomes" id="UP001361570"/>
    </source>
</evidence>
<evidence type="ECO:0000313" key="2">
    <source>
        <dbReference type="EMBL" id="MEI4270923.1"/>
    </source>
</evidence>
<name>A0ABU8DQI4_9ACTN</name>
<accession>A0ABU8DQI4</accession>
<gene>
    <name evidence="2" type="ORF">TEK04_04245</name>
</gene>
<feature type="region of interest" description="Disordered" evidence="1">
    <location>
        <begin position="1"/>
        <end position="28"/>
    </location>
</feature>
<dbReference type="Proteomes" id="UP001361570">
    <property type="component" value="Unassembled WGS sequence"/>
</dbReference>